<gene>
    <name evidence="1" type="ORF">Pmar_PMAR001108</name>
</gene>
<dbReference type="Proteomes" id="UP000007800">
    <property type="component" value="Unassembled WGS sequence"/>
</dbReference>
<accession>C5KSW1</accession>
<dbReference type="InParanoid" id="C5KSW1"/>
<evidence type="ECO:0000313" key="1">
    <source>
        <dbReference type="EMBL" id="EER12311.1"/>
    </source>
</evidence>
<dbReference type="OrthoDB" id="10554862at2759"/>
<dbReference type="AlphaFoldDB" id="C5KSW1"/>
<proteinExistence type="predicted"/>
<dbReference type="RefSeq" id="XP_002780516.1">
    <property type="nucleotide sequence ID" value="XM_002780470.1"/>
</dbReference>
<protein>
    <submittedName>
        <fullName evidence="1">Uncharacterized protein</fullName>
    </submittedName>
</protein>
<dbReference type="GeneID" id="9057358"/>
<evidence type="ECO:0000313" key="2">
    <source>
        <dbReference type="Proteomes" id="UP000007800"/>
    </source>
</evidence>
<reference evidence="1 2" key="1">
    <citation type="submission" date="2008-07" db="EMBL/GenBank/DDBJ databases">
        <authorList>
            <person name="El-Sayed N."/>
            <person name="Caler E."/>
            <person name="Inman J."/>
            <person name="Amedeo P."/>
            <person name="Hass B."/>
            <person name="Wortman J."/>
        </authorList>
    </citation>
    <scope>NUCLEOTIDE SEQUENCE [LARGE SCALE GENOMIC DNA]</scope>
    <source>
        <strain evidence="2">ATCC 50983 / TXsc</strain>
    </source>
</reference>
<dbReference type="EMBL" id="GG676168">
    <property type="protein sequence ID" value="EER12311.1"/>
    <property type="molecule type" value="Genomic_DNA"/>
</dbReference>
<sequence>MLNALEVAIHRTEGRVIENMTYSAELQHDIGRCLSKLDGVTGYCRDTETHLVENLAETKASARSVQQHFEQDGNKLESIQMHLMQLTRQVQDSPTYNDMKAHSDEIIAAISSVGTYMYTRDAICAAPSAVCHSKQHFPKALPGRVRCEGSECGLDFGTLESQ</sequence>
<name>C5KSW1_PERM5</name>
<keyword evidence="2" id="KW-1185">Reference proteome</keyword>
<organism evidence="2">
    <name type="scientific">Perkinsus marinus (strain ATCC 50983 / TXsc)</name>
    <dbReference type="NCBI Taxonomy" id="423536"/>
    <lineage>
        <taxon>Eukaryota</taxon>
        <taxon>Sar</taxon>
        <taxon>Alveolata</taxon>
        <taxon>Perkinsozoa</taxon>
        <taxon>Perkinsea</taxon>
        <taxon>Perkinsida</taxon>
        <taxon>Perkinsidae</taxon>
        <taxon>Perkinsus</taxon>
    </lineage>
</organism>